<evidence type="ECO:0000259" key="1">
    <source>
        <dbReference type="Pfam" id="PF03184"/>
    </source>
</evidence>
<dbReference type="InterPro" id="IPR004875">
    <property type="entry name" value="DDE_SF_endonuclease_dom"/>
</dbReference>
<dbReference type="PANTHER" id="PTHR19303">
    <property type="entry name" value="TRANSPOSON"/>
    <property type="match status" value="1"/>
</dbReference>
<proteinExistence type="predicted"/>
<dbReference type="GO" id="GO:0003677">
    <property type="term" value="F:DNA binding"/>
    <property type="evidence" value="ECO:0007669"/>
    <property type="project" value="TreeGrafter"/>
</dbReference>
<comment type="caution">
    <text evidence="2">The sequence shown here is derived from an EMBL/GenBank/DDBJ whole genome shotgun (WGS) entry which is preliminary data.</text>
</comment>
<evidence type="ECO:0000313" key="3">
    <source>
        <dbReference type="Proteomes" id="UP000663879"/>
    </source>
</evidence>
<gene>
    <name evidence="2" type="ORF">OXX778_LOCUS22681</name>
</gene>
<feature type="domain" description="DDE-1" evidence="1">
    <location>
        <begin position="10"/>
        <end position="177"/>
    </location>
</feature>
<reference evidence="2" key="1">
    <citation type="submission" date="2021-02" db="EMBL/GenBank/DDBJ databases">
        <authorList>
            <person name="Nowell W R."/>
        </authorList>
    </citation>
    <scope>NUCLEOTIDE SEQUENCE</scope>
    <source>
        <strain evidence="2">Ploen Becks lab</strain>
    </source>
</reference>
<evidence type="ECO:0000313" key="2">
    <source>
        <dbReference type="EMBL" id="CAF1135758.1"/>
    </source>
</evidence>
<accession>A0A814RM22</accession>
<dbReference type="PANTHER" id="PTHR19303:SF73">
    <property type="entry name" value="PROTEIN PDC2"/>
    <property type="match status" value="1"/>
</dbReference>
<keyword evidence="3" id="KW-1185">Reference proteome</keyword>
<dbReference type="InterPro" id="IPR050863">
    <property type="entry name" value="CenT-Element_Derived"/>
</dbReference>
<dbReference type="Pfam" id="PF03184">
    <property type="entry name" value="DDE_1"/>
    <property type="match status" value="1"/>
</dbReference>
<sequence>MKPNDVKVSKETISLLFTCNMSVREKLKPLVVSHSENPRCFKSINKANLPVYYRHNRKAWMDSCIFKEWLIKWNKQLKAENRKVLLFLDNFSGHKNDPSCENIKTVYFPVNSKSVLQPLDQGIIHSFKVKNRKDVAREILYAIEQGSDIPTIDILSSIYKIKRVCDGVSPSTIRNCFRKAGYNREFLFNTLENEEEDQYREIATFEKN</sequence>
<name>A0A814RM22_9BILA</name>
<organism evidence="2 3">
    <name type="scientific">Brachionus calyciflorus</name>
    <dbReference type="NCBI Taxonomy" id="104777"/>
    <lineage>
        <taxon>Eukaryota</taxon>
        <taxon>Metazoa</taxon>
        <taxon>Spiralia</taxon>
        <taxon>Gnathifera</taxon>
        <taxon>Rotifera</taxon>
        <taxon>Eurotatoria</taxon>
        <taxon>Monogononta</taxon>
        <taxon>Pseudotrocha</taxon>
        <taxon>Ploima</taxon>
        <taxon>Brachionidae</taxon>
        <taxon>Brachionus</taxon>
    </lineage>
</organism>
<dbReference type="AlphaFoldDB" id="A0A814RM22"/>
<dbReference type="GO" id="GO:0005634">
    <property type="term" value="C:nucleus"/>
    <property type="evidence" value="ECO:0007669"/>
    <property type="project" value="TreeGrafter"/>
</dbReference>
<dbReference type="OrthoDB" id="10056141at2759"/>
<dbReference type="Proteomes" id="UP000663879">
    <property type="component" value="Unassembled WGS sequence"/>
</dbReference>
<protein>
    <recommendedName>
        <fullName evidence="1">DDE-1 domain-containing protein</fullName>
    </recommendedName>
</protein>
<dbReference type="EMBL" id="CAJNOC010010019">
    <property type="protein sequence ID" value="CAF1135758.1"/>
    <property type="molecule type" value="Genomic_DNA"/>
</dbReference>